<dbReference type="SUPFAM" id="SSF52980">
    <property type="entry name" value="Restriction endonuclease-like"/>
    <property type="match status" value="1"/>
</dbReference>
<evidence type="ECO:0000259" key="2">
    <source>
        <dbReference type="Pfam" id="PF08722"/>
    </source>
</evidence>
<dbReference type="Pfam" id="PF08722">
    <property type="entry name" value="Tn7_TnsA-like_N"/>
    <property type="match status" value="1"/>
</dbReference>
<dbReference type="Pfam" id="PF08721">
    <property type="entry name" value="Tn7_Tnp_TnsA_C"/>
    <property type="match status" value="1"/>
</dbReference>
<organism evidence="4 5">
    <name type="scientific">Shewanella morhuae</name>
    <dbReference type="NCBI Taxonomy" id="365591"/>
    <lineage>
        <taxon>Bacteria</taxon>
        <taxon>Pseudomonadati</taxon>
        <taxon>Pseudomonadota</taxon>
        <taxon>Gammaproteobacteria</taxon>
        <taxon>Alteromonadales</taxon>
        <taxon>Shewanellaceae</taxon>
        <taxon>Shewanella</taxon>
    </lineage>
</organism>
<evidence type="ECO:0000259" key="1">
    <source>
        <dbReference type="Pfam" id="PF08721"/>
    </source>
</evidence>
<feature type="domain" description="TnsA endonuclease C-terminal" evidence="1">
    <location>
        <begin position="171"/>
        <end position="248"/>
    </location>
</feature>
<protein>
    <submittedName>
        <fullName evidence="4">Transposon Tn7 transposition protein tnsA</fullName>
    </submittedName>
</protein>
<dbReference type="InterPro" id="IPR014833">
    <property type="entry name" value="TnsA_N"/>
</dbReference>
<dbReference type="Gene3D" id="1.10.10.10">
    <property type="entry name" value="Winged helix-like DNA-binding domain superfamily/Winged helix DNA-binding domain"/>
    <property type="match status" value="1"/>
</dbReference>
<feature type="domain" description="TnsA endonuclease N-terminal" evidence="2">
    <location>
        <begin position="73"/>
        <end position="167"/>
    </location>
</feature>
<dbReference type="Proteomes" id="UP000255061">
    <property type="component" value="Unassembled WGS sequence"/>
</dbReference>
<proteinExistence type="predicted"/>
<dbReference type="Gene3D" id="3.40.1350.10">
    <property type="match status" value="1"/>
</dbReference>
<evidence type="ECO:0000313" key="3">
    <source>
        <dbReference type="EMBL" id="SUJ07053.1"/>
    </source>
</evidence>
<dbReference type="InterPro" id="IPR014832">
    <property type="entry name" value="TnsA_C"/>
</dbReference>
<evidence type="ECO:0000313" key="4">
    <source>
        <dbReference type="EMBL" id="SUJ08977.1"/>
    </source>
</evidence>
<dbReference type="InterPro" id="IPR036388">
    <property type="entry name" value="WH-like_DNA-bd_sf"/>
</dbReference>
<sequence length="274" mass="31224">MAGRRKLENLADFKRALKQKYGLGEGANYTPWIRVQDVKSHGHSGKIDGIKSGRIHHTLSEQETCFFYLAEFSDSVTDIREQFPLLPLTLSLKISKLLDVEHPKHPITKDPIIMTADFLLTCSDGKRIWYEAVSVKPSEKLSDKRTAEKLDIERVWWELLGVPFHVFCLSELNQIKSKNIQWITDPQRKKFSSPSNKVREEAKRLLTVGTMQLSDVCDTFSHQIGISNDEALILLKYLIADKEVIVDLARPIVLSGMIEIVQVKMDGKSQQYAS</sequence>
<name>A0A380BYS4_9GAMM</name>
<evidence type="ECO:0000313" key="5">
    <source>
        <dbReference type="Proteomes" id="UP000255061"/>
    </source>
</evidence>
<accession>A0A380BYS4</accession>
<dbReference type="InterPro" id="IPR011856">
    <property type="entry name" value="tRNA_endonuc-like_dom_sf"/>
</dbReference>
<dbReference type="RefSeq" id="WP_115407207.1">
    <property type="nucleotide sequence ID" value="NZ_UGYV01000004.1"/>
</dbReference>
<dbReference type="InterPro" id="IPR011335">
    <property type="entry name" value="Restrct_endonuc-II-like"/>
</dbReference>
<dbReference type="GO" id="GO:0003676">
    <property type="term" value="F:nucleic acid binding"/>
    <property type="evidence" value="ECO:0007669"/>
    <property type="project" value="InterPro"/>
</dbReference>
<dbReference type="EMBL" id="UGYV01000004">
    <property type="protein sequence ID" value="SUJ08977.1"/>
    <property type="molecule type" value="Genomic_DNA"/>
</dbReference>
<reference evidence="4 5" key="1">
    <citation type="submission" date="2018-06" db="EMBL/GenBank/DDBJ databases">
        <authorList>
            <consortium name="Pathogen Informatics"/>
            <person name="Doyle S."/>
        </authorList>
    </citation>
    <scope>NUCLEOTIDE SEQUENCE [LARGE SCALE GENOMIC DNA]</scope>
    <source>
        <strain evidence="4 5">NCTC10736</strain>
    </source>
</reference>
<dbReference type="EMBL" id="UGYV01000004">
    <property type="protein sequence ID" value="SUJ07053.1"/>
    <property type="molecule type" value="Genomic_DNA"/>
</dbReference>
<dbReference type="CDD" id="cd22362">
    <property type="entry name" value="TnsA_endonuclease-like"/>
    <property type="match status" value="1"/>
</dbReference>
<gene>
    <name evidence="4" type="primary">tnsA_2</name>
    <name evidence="3" type="synonym">tnsA_1</name>
    <name evidence="3" type="ORF">NCTC10736_03863</name>
    <name evidence="4" type="ORF">NCTC10736_03966</name>
</gene>
<dbReference type="AlphaFoldDB" id="A0A380BYS4"/>